<dbReference type="CDD" id="cd04479">
    <property type="entry name" value="RPA3"/>
    <property type="match status" value="1"/>
</dbReference>
<dbReference type="OMA" id="IRAEVWT"/>
<dbReference type="InterPro" id="IPR012340">
    <property type="entry name" value="NA-bd_OB-fold"/>
</dbReference>
<dbReference type="PANTHER" id="PTHR47058:SF3">
    <property type="entry name" value="REPLICATION PROTEIN A 14 KDA SUBUNIT A-RELATED"/>
    <property type="match status" value="1"/>
</dbReference>
<protein>
    <recommendedName>
        <fullName evidence="6">Replication factor A protein 3</fullName>
    </recommendedName>
</protein>
<dbReference type="GeneID" id="8240840"/>
<dbReference type="GO" id="GO:0006260">
    <property type="term" value="P:DNA replication"/>
    <property type="evidence" value="ECO:0007669"/>
    <property type="project" value="InterPro"/>
</dbReference>
<dbReference type="SUPFAM" id="SSF50249">
    <property type="entry name" value="Nucleic acid-binding proteins"/>
    <property type="match status" value="1"/>
</dbReference>
<name>C1DY90_MICCC</name>
<dbReference type="RefSeq" id="XP_002499645.1">
    <property type="nucleotide sequence ID" value="XM_002499599.1"/>
</dbReference>
<evidence type="ECO:0008006" key="6">
    <source>
        <dbReference type="Google" id="ProtNLM"/>
    </source>
</evidence>
<dbReference type="KEGG" id="mis:MICPUN_107716"/>
<dbReference type="GO" id="GO:0003677">
    <property type="term" value="F:DNA binding"/>
    <property type="evidence" value="ECO:0007669"/>
    <property type="project" value="InterPro"/>
</dbReference>
<evidence type="ECO:0000313" key="5">
    <source>
        <dbReference type="Proteomes" id="UP000002009"/>
    </source>
</evidence>
<dbReference type="AlphaFoldDB" id="C1DY90"/>
<dbReference type="OrthoDB" id="188186at2759"/>
<organism evidence="4 5">
    <name type="scientific">Micromonas commoda (strain RCC299 / NOUM17 / CCMP2709)</name>
    <name type="common">Picoplanktonic green alga</name>
    <dbReference type="NCBI Taxonomy" id="296587"/>
    <lineage>
        <taxon>Eukaryota</taxon>
        <taxon>Viridiplantae</taxon>
        <taxon>Chlorophyta</taxon>
        <taxon>Mamiellophyceae</taxon>
        <taxon>Mamiellales</taxon>
        <taxon>Mamiellaceae</taxon>
        <taxon>Micromonas</taxon>
    </lineage>
</organism>
<evidence type="ECO:0000313" key="4">
    <source>
        <dbReference type="EMBL" id="ACO60903.1"/>
    </source>
</evidence>
<comment type="subcellular location">
    <subcellularLocation>
        <location evidence="1">Nucleus</location>
    </subcellularLocation>
</comment>
<dbReference type="PANTHER" id="PTHR47058">
    <property type="entry name" value="REPLICATION PROTEIN A 14 KDA SUBUNIT A-RELATED"/>
    <property type="match status" value="1"/>
</dbReference>
<dbReference type="Proteomes" id="UP000002009">
    <property type="component" value="Chromosome 2"/>
</dbReference>
<keyword evidence="3" id="KW-0539">Nucleus</keyword>
<dbReference type="GO" id="GO:0031981">
    <property type="term" value="C:nuclear lumen"/>
    <property type="evidence" value="ECO:0007669"/>
    <property type="project" value="UniProtKB-ARBA"/>
</dbReference>
<dbReference type="Pfam" id="PF08661">
    <property type="entry name" value="Rep_fac-A_3"/>
    <property type="match status" value="1"/>
</dbReference>
<reference evidence="4 5" key="1">
    <citation type="journal article" date="2009" name="Science">
        <title>Green evolution and dynamic adaptations revealed by genomes of the marine picoeukaryotes Micromonas.</title>
        <authorList>
            <person name="Worden A.Z."/>
            <person name="Lee J.H."/>
            <person name="Mock T."/>
            <person name="Rouze P."/>
            <person name="Simmons M.P."/>
            <person name="Aerts A.L."/>
            <person name="Allen A.E."/>
            <person name="Cuvelier M.L."/>
            <person name="Derelle E."/>
            <person name="Everett M.V."/>
            <person name="Foulon E."/>
            <person name="Grimwood J."/>
            <person name="Gundlach H."/>
            <person name="Henrissat B."/>
            <person name="Napoli C."/>
            <person name="McDonald S.M."/>
            <person name="Parker M.S."/>
            <person name="Rombauts S."/>
            <person name="Salamov A."/>
            <person name="Von Dassow P."/>
            <person name="Badger J.H."/>
            <person name="Coutinho P.M."/>
            <person name="Demir E."/>
            <person name="Dubchak I."/>
            <person name="Gentemann C."/>
            <person name="Eikrem W."/>
            <person name="Gready J.E."/>
            <person name="John U."/>
            <person name="Lanier W."/>
            <person name="Lindquist E.A."/>
            <person name="Lucas S."/>
            <person name="Mayer K.F."/>
            <person name="Moreau H."/>
            <person name="Not F."/>
            <person name="Otillar R."/>
            <person name="Panaud O."/>
            <person name="Pangilinan J."/>
            <person name="Paulsen I."/>
            <person name="Piegu B."/>
            <person name="Poliakov A."/>
            <person name="Robbens S."/>
            <person name="Schmutz J."/>
            <person name="Toulza E."/>
            <person name="Wyss T."/>
            <person name="Zelensky A."/>
            <person name="Zhou K."/>
            <person name="Armbrust E.V."/>
            <person name="Bhattacharya D."/>
            <person name="Goodenough U.W."/>
            <person name="Van de Peer Y."/>
            <person name="Grigoriev I.V."/>
        </authorList>
    </citation>
    <scope>NUCLEOTIDE SEQUENCE [LARGE SCALE GENOMIC DNA]</scope>
    <source>
        <strain evidence="5">RCC299 / NOUM17</strain>
    </source>
</reference>
<dbReference type="STRING" id="296587.C1DY90"/>
<sequence>MDTSAPSPRVNGELMGRFIGKKVLLVGKNEGTDGSTMTVRTPDEKTVTVQLAAGSPAPATAYVEFEGIVDGAGAMTETSHVDFGDNFDMYTYNELTKEANGRSQALFM</sequence>
<dbReference type="Gene3D" id="2.40.50.140">
    <property type="entry name" value="Nucleic acid-binding proteins"/>
    <property type="match status" value="1"/>
</dbReference>
<dbReference type="InParanoid" id="C1DY90"/>
<dbReference type="eggNOG" id="ENOG502SBIR">
    <property type="taxonomic scope" value="Eukaryota"/>
</dbReference>
<dbReference type="GO" id="GO:0006281">
    <property type="term" value="P:DNA repair"/>
    <property type="evidence" value="ECO:0007669"/>
    <property type="project" value="InterPro"/>
</dbReference>
<dbReference type="FunCoup" id="C1DY90">
    <property type="interactions" value="108"/>
</dbReference>
<dbReference type="GO" id="GO:0006310">
    <property type="term" value="P:DNA recombination"/>
    <property type="evidence" value="ECO:0007669"/>
    <property type="project" value="InterPro"/>
</dbReference>
<comment type="similarity">
    <text evidence="2">Belongs to the replication factor A protein 3 family.</text>
</comment>
<keyword evidence="5" id="KW-1185">Reference proteome</keyword>
<dbReference type="EMBL" id="CP001323">
    <property type="protein sequence ID" value="ACO60903.1"/>
    <property type="molecule type" value="Genomic_DNA"/>
</dbReference>
<gene>
    <name evidence="4" type="ORF">MICPUN_107716</name>
</gene>
<proteinExistence type="inferred from homology"/>
<evidence type="ECO:0000256" key="3">
    <source>
        <dbReference type="ARBA" id="ARBA00023242"/>
    </source>
</evidence>
<accession>C1DY90</accession>
<evidence type="ECO:0000256" key="2">
    <source>
        <dbReference type="ARBA" id="ARBA00009761"/>
    </source>
</evidence>
<dbReference type="InterPro" id="IPR013970">
    <property type="entry name" value="Rfa2"/>
</dbReference>
<evidence type="ECO:0000256" key="1">
    <source>
        <dbReference type="ARBA" id="ARBA00004123"/>
    </source>
</evidence>